<feature type="region of interest" description="Disordered" evidence="1">
    <location>
        <begin position="1"/>
        <end position="198"/>
    </location>
</feature>
<feature type="compositionally biased region" description="Basic and acidic residues" evidence="1">
    <location>
        <begin position="186"/>
        <end position="195"/>
    </location>
</feature>
<dbReference type="EnsemblProtists" id="Phyra84364">
    <property type="protein sequence ID" value="Phyra84364"/>
    <property type="gene ID" value="Phyra84364"/>
</dbReference>
<feature type="compositionally biased region" description="Basic and acidic residues" evidence="1">
    <location>
        <begin position="112"/>
        <end position="141"/>
    </location>
</feature>
<accession>H3H209</accession>
<dbReference type="VEuPathDB" id="FungiDB:KRP23_10218"/>
<dbReference type="HOGENOM" id="CLU_376647_0_0_1"/>
<reference evidence="2" key="2">
    <citation type="submission" date="2015-06" db="UniProtKB">
        <authorList>
            <consortium name="EnsemblProtists"/>
        </authorList>
    </citation>
    <scope>IDENTIFICATION</scope>
    <source>
        <strain evidence="2">Pr102</strain>
    </source>
</reference>
<evidence type="ECO:0008006" key="4">
    <source>
        <dbReference type="Google" id="ProtNLM"/>
    </source>
</evidence>
<keyword evidence="3" id="KW-1185">Reference proteome</keyword>
<dbReference type="InParanoid" id="H3H209"/>
<evidence type="ECO:0000313" key="3">
    <source>
        <dbReference type="Proteomes" id="UP000005238"/>
    </source>
</evidence>
<reference evidence="3" key="1">
    <citation type="journal article" date="2006" name="Science">
        <title>Phytophthora genome sequences uncover evolutionary origins and mechanisms of pathogenesis.</title>
        <authorList>
            <person name="Tyler B.M."/>
            <person name="Tripathy S."/>
            <person name="Zhang X."/>
            <person name="Dehal P."/>
            <person name="Jiang R.H."/>
            <person name="Aerts A."/>
            <person name="Arredondo F.D."/>
            <person name="Baxter L."/>
            <person name="Bensasson D."/>
            <person name="Beynon J.L."/>
            <person name="Chapman J."/>
            <person name="Damasceno C.M."/>
            <person name="Dorrance A.E."/>
            <person name="Dou D."/>
            <person name="Dickerman A.W."/>
            <person name="Dubchak I.L."/>
            <person name="Garbelotto M."/>
            <person name="Gijzen M."/>
            <person name="Gordon S.G."/>
            <person name="Govers F."/>
            <person name="Grunwald N.J."/>
            <person name="Huang W."/>
            <person name="Ivors K.L."/>
            <person name="Jones R.W."/>
            <person name="Kamoun S."/>
            <person name="Krampis K."/>
            <person name="Lamour K.H."/>
            <person name="Lee M.K."/>
            <person name="McDonald W.H."/>
            <person name="Medina M."/>
            <person name="Meijer H.J."/>
            <person name="Nordberg E.K."/>
            <person name="Maclean D.J."/>
            <person name="Ospina-Giraldo M.D."/>
            <person name="Morris P.F."/>
            <person name="Phuntumart V."/>
            <person name="Putnam N.H."/>
            <person name="Rash S."/>
            <person name="Rose J.K."/>
            <person name="Sakihama Y."/>
            <person name="Salamov A.A."/>
            <person name="Savidor A."/>
            <person name="Scheuring C.F."/>
            <person name="Smith B.M."/>
            <person name="Sobral B.W."/>
            <person name="Terry A."/>
            <person name="Torto-Alalibo T.A."/>
            <person name="Win J."/>
            <person name="Xu Z."/>
            <person name="Zhang H."/>
            <person name="Grigoriev I.V."/>
            <person name="Rokhsar D.S."/>
            <person name="Boore J.L."/>
        </authorList>
    </citation>
    <scope>NUCLEOTIDE SEQUENCE [LARGE SCALE GENOMIC DNA]</scope>
    <source>
        <strain evidence="3">Pr102</strain>
    </source>
</reference>
<dbReference type="VEuPathDB" id="FungiDB:KRP23_11926"/>
<dbReference type="Gene3D" id="2.40.70.10">
    <property type="entry name" value="Acid Proteases"/>
    <property type="match status" value="1"/>
</dbReference>
<dbReference type="Proteomes" id="UP000005238">
    <property type="component" value="Unassembled WGS sequence"/>
</dbReference>
<name>H3H209_PHYRM</name>
<dbReference type="CDD" id="cd00303">
    <property type="entry name" value="retropepsin_like"/>
    <property type="match status" value="1"/>
</dbReference>
<proteinExistence type="predicted"/>
<sequence>MADMNQERRQAAAAKRKAAKGQKEQKEPRDFQFQPDSEPPIQDAHQATPDGGVKIGLNAEASGDPAEDSSSDLSVEYVGVSGPDAPAQASVGGAVKNVQEEIVISDDDLESEEKRPAHKDPPDEAPTIKREGPLSTVKEEVTPPAASAPARPKTELSPTDVALPPSRESSLGTPPSPAPQTDVDLSSEKSEEGRPEWTSVDQAKAYVAEQVRRWERVVVEYVVSPTVRYEWPAASPDFQAWWRAMTLTTEYVLSRTAMAAQSEAWISEWALERMGPNTTEDIATIVVPPSTLSPRECMALLQTLFFEAGFRFRNLIPEWFRTRASRVDPNLIRRVTEDLQHLLGAEFLEWRSITAGVASRIVSAEEAQTLETQNTLEDVKAEDQDGDLLMSTYEADLVGKDFVARLKNLYSPSVGLRIVRDRLRLQTLKVRLNFGWIRESGMAGGPITTQKREGVKLPRFMVQSTTSGCRSFWTPVRLSMISFDLARRLKLKINSGKQIKVSGLGGVSTYISASTEVKLTLGHRVVYVSEFWVANIGEDVHVLLGMDFMLRAGVRLCIREGLMVLPDEETVLMYGDVIRKHQGIDLPVCPLESLYLRPGESTTVQIRYGQANPWRDVVWAGRGDRWVTQIIYGAKSWATGVKVVNISNRDLLMDFRMPIARIVEKDRFPSPGHFVRPGSRRYQEWQQLVYENTVSQQAKLRARRFEQMMWDAQPPAVQTHEYKWPTKLLLKPATPTG</sequence>
<evidence type="ECO:0000313" key="2">
    <source>
        <dbReference type="EnsemblProtists" id="Phyra84364"/>
    </source>
</evidence>
<organism evidence="2 3">
    <name type="scientific">Phytophthora ramorum</name>
    <name type="common">Sudden oak death agent</name>
    <dbReference type="NCBI Taxonomy" id="164328"/>
    <lineage>
        <taxon>Eukaryota</taxon>
        <taxon>Sar</taxon>
        <taxon>Stramenopiles</taxon>
        <taxon>Oomycota</taxon>
        <taxon>Peronosporomycetes</taxon>
        <taxon>Peronosporales</taxon>
        <taxon>Peronosporaceae</taxon>
        <taxon>Phytophthora</taxon>
    </lineage>
</organism>
<dbReference type="AlphaFoldDB" id="H3H209"/>
<dbReference type="EMBL" id="DS566108">
    <property type="status" value="NOT_ANNOTATED_CDS"/>
    <property type="molecule type" value="Genomic_DNA"/>
</dbReference>
<dbReference type="VEuPathDB" id="FungiDB:KRP22_14139"/>
<dbReference type="Pfam" id="PF13650">
    <property type="entry name" value="Asp_protease_2"/>
    <property type="match status" value="1"/>
</dbReference>
<feature type="compositionally biased region" description="Basic and acidic residues" evidence="1">
    <location>
        <begin position="21"/>
        <end position="30"/>
    </location>
</feature>
<feature type="compositionally biased region" description="Basic and acidic residues" evidence="1">
    <location>
        <begin position="1"/>
        <end position="10"/>
    </location>
</feature>
<evidence type="ECO:0000256" key="1">
    <source>
        <dbReference type="SAM" id="MobiDB-lite"/>
    </source>
</evidence>
<protein>
    <recommendedName>
        <fullName evidence="4">Peptidase A2 domain-containing protein</fullName>
    </recommendedName>
</protein>
<dbReference type="InterPro" id="IPR021109">
    <property type="entry name" value="Peptidase_aspartic_dom_sf"/>
</dbReference>
<dbReference type="eggNOG" id="ENOG502SNZN">
    <property type="taxonomic scope" value="Eukaryota"/>
</dbReference>